<reference evidence="2 3" key="1">
    <citation type="journal article" date="2019" name="Genome Biol. Evol.">
        <title>Toxin and genome evolution in a Drosophila defensive symbiosis.</title>
        <authorList>
            <person name="Ballinger M.J."/>
            <person name="Gawryluk R.M."/>
            <person name="Perlman S.J."/>
        </authorList>
    </citation>
    <scope>NUCLEOTIDE SEQUENCE [LARGE SCALE GENOMIC DNA]</scope>
    <source>
        <strain evidence="3">sNeo</strain>
    </source>
</reference>
<dbReference type="Proteomes" id="UP000274545">
    <property type="component" value="Unassembled WGS sequence"/>
</dbReference>
<protein>
    <recommendedName>
        <fullName evidence="1">PvuRts1 I-like SET and RING associated domain-containing protein</fullName>
    </recommendedName>
</protein>
<proteinExistence type="predicted"/>
<comment type="caution">
    <text evidence="2">The sequence shown here is derived from an EMBL/GenBank/DDBJ whole genome shotgun (WGS) entry which is preliminary data.</text>
</comment>
<evidence type="ECO:0000313" key="2">
    <source>
        <dbReference type="EMBL" id="RUP78273.1"/>
    </source>
</evidence>
<dbReference type="RefSeq" id="WP_127092563.1">
    <property type="nucleotide sequence ID" value="NZ_RAHC01000001.1"/>
</dbReference>
<evidence type="ECO:0000313" key="3">
    <source>
        <dbReference type="Proteomes" id="UP000274545"/>
    </source>
</evidence>
<gene>
    <name evidence="2" type="ORF">D6D54_02130</name>
</gene>
<feature type="domain" description="PvuRts1 I-like SET and RING associated" evidence="1">
    <location>
        <begin position="9"/>
        <end position="155"/>
    </location>
</feature>
<organism evidence="2 3">
    <name type="scientific">Spiroplasma poulsonii</name>
    <dbReference type="NCBI Taxonomy" id="2138"/>
    <lineage>
        <taxon>Bacteria</taxon>
        <taxon>Bacillati</taxon>
        <taxon>Mycoplasmatota</taxon>
        <taxon>Mollicutes</taxon>
        <taxon>Entomoplasmatales</taxon>
        <taxon>Spiroplasmataceae</taxon>
        <taxon>Spiroplasma</taxon>
    </lineage>
</organism>
<evidence type="ECO:0000259" key="1">
    <source>
        <dbReference type="Pfam" id="PF18491"/>
    </source>
</evidence>
<dbReference type="AlphaFoldDB" id="A0A3S0SMT9"/>
<dbReference type="Pfam" id="PF18491">
    <property type="entry name" value="SRA"/>
    <property type="match status" value="1"/>
</dbReference>
<dbReference type="InterPro" id="IPR040674">
    <property type="entry name" value="PvuRts1I-like_SRA"/>
</dbReference>
<name>A0A3S0SMT9_9MOLU</name>
<dbReference type="EMBL" id="RAHC01000001">
    <property type="protein sequence ID" value="RUP78273.1"/>
    <property type="molecule type" value="Genomic_DNA"/>
</dbReference>
<sequence length="160" mass="18636">MPNETLQKILQQREIKTTDDIIFRTIFDVLSALFTDENHLSTLKSGYTINNHQQVWLVNIPPPHRLAGEIEKGYANYIAPDGTYLYQFDSTKPLSKRKKLGEQQSQQQTEFVTFEKLNEKEKGIGYHFVGVFRFNGYTDEDCQTMIYKKIANSYHLPPIK</sequence>
<accession>A0A3S0SMT9</accession>